<proteinExistence type="predicted"/>
<reference evidence="2" key="1">
    <citation type="journal article" date="2022" name="Mol. Ecol. Resour.">
        <title>The genomes of chicory, endive, great burdock and yacon provide insights into Asteraceae palaeo-polyploidization history and plant inulin production.</title>
        <authorList>
            <person name="Fan W."/>
            <person name="Wang S."/>
            <person name="Wang H."/>
            <person name="Wang A."/>
            <person name="Jiang F."/>
            <person name="Liu H."/>
            <person name="Zhao H."/>
            <person name="Xu D."/>
            <person name="Zhang Y."/>
        </authorList>
    </citation>
    <scope>NUCLEOTIDE SEQUENCE [LARGE SCALE GENOMIC DNA]</scope>
    <source>
        <strain evidence="2">cv. Yunnan</strain>
    </source>
</reference>
<dbReference type="EMBL" id="CM042039">
    <property type="protein sequence ID" value="KAI3724954.1"/>
    <property type="molecule type" value="Genomic_DNA"/>
</dbReference>
<sequence length="253" mass="27671">MLLTTAAVTTTYHVRIFKSGGGGAGKHSKKMTILCDGDTKVNLISKSFPINSLSLEQMHLKKSDEIKDKIKTLDIETKASLASLEERESTMDNSVAIALHKVEASVKAEAAVAEAGSSDEKEDKPDVDDSEGQLLKLKSFCVRIDSLGFGGFVSSRKKEMEMMRDQIPVALAACADPARFVLEAISEVFPVDKRKVCMNDLSWVCVLIPESLVPVMVDPIVGKSRVLVTQSVKKTTKEIAQQWKECFAAALRH</sequence>
<keyword evidence="2" id="KW-1185">Reference proteome</keyword>
<dbReference type="Proteomes" id="UP001056120">
    <property type="component" value="Linkage Group LG22"/>
</dbReference>
<protein>
    <submittedName>
        <fullName evidence="1">Uncharacterized protein</fullName>
    </submittedName>
</protein>
<comment type="caution">
    <text evidence="1">The sequence shown here is derived from an EMBL/GenBank/DDBJ whole genome shotgun (WGS) entry which is preliminary data.</text>
</comment>
<reference evidence="1 2" key="2">
    <citation type="journal article" date="2022" name="Mol. Ecol. Resour.">
        <title>The genomes of chicory, endive, great burdock and yacon provide insights into Asteraceae paleo-polyploidization history and plant inulin production.</title>
        <authorList>
            <person name="Fan W."/>
            <person name="Wang S."/>
            <person name="Wang H."/>
            <person name="Wang A."/>
            <person name="Jiang F."/>
            <person name="Liu H."/>
            <person name="Zhao H."/>
            <person name="Xu D."/>
            <person name="Zhang Y."/>
        </authorList>
    </citation>
    <scope>NUCLEOTIDE SEQUENCE [LARGE SCALE GENOMIC DNA]</scope>
    <source>
        <strain evidence="2">cv. Yunnan</strain>
        <tissue evidence="1">Leaves</tissue>
    </source>
</reference>
<organism evidence="1 2">
    <name type="scientific">Smallanthus sonchifolius</name>
    <dbReference type="NCBI Taxonomy" id="185202"/>
    <lineage>
        <taxon>Eukaryota</taxon>
        <taxon>Viridiplantae</taxon>
        <taxon>Streptophyta</taxon>
        <taxon>Embryophyta</taxon>
        <taxon>Tracheophyta</taxon>
        <taxon>Spermatophyta</taxon>
        <taxon>Magnoliopsida</taxon>
        <taxon>eudicotyledons</taxon>
        <taxon>Gunneridae</taxon>
        <taxon>Pentapetalae</taxon>
        <taxon>asterids</taxon>
        <taxon>campanulids</taxon>
        <taxon>Asterales</taxon>
        <taxon>Asteraceae</taxon>
        <taxon>Asteroideae</taxon>
        <taxon>Heliantheae alliance</taxon>
        <taxon>Millerieae</taxon>
        <taxon>Smallanthus</taxon>
    </lineage>
</organism>
<evidence type="ECO:0000313" key="2">
    <source>
        <dbReference type="Proteomes" id="UP001056120"/>
    </source>
</evidence>
<evidence type="ECO:0000313" key="1">
    <source>
        <dbReference type="EMBL" id="KAI3724954.1"/>
    </source>
</evidence>
<accession>A0ACB9BSD6</accession>
<name>A0ACB9BSD6_9ASTR</name>
<gene>
    <name evidence="1" type="ORF">L1987_64722</name>
</gene>